<comment type="function">
    <text evidence="6">Isomerizes L-alanine to D-alanine which is then oxidized to pyruvate by DadA.</text>
</comment>
<proteinExistence type="inferred from homology"/>
<comment type="similarity">
    <text evidence="3 7">Belongs to the alanine racemase family.</text>
</comment>
<dbReference type="NCBIfam" id="TIGR00492">
    <property type="entry name" value="alr"/>
    <property type="match status" value="1"/>
</dbReference>
<gene>
    <name evidence="11" type="primary">dadX</name>
    <name evidence="11" type="ORF">RINTU1_08830</name>
</gene>
<feature type="modified residue" description="N6-(pyridoxal phosphate)lysine" evidence="7 8">
    <location>
        <position position="37"/>
    </location>
</feature>
<dbReference type="PROSITE" id="PS00165">
    <property type="entry name" value="DEHYDRATASE_SER_THR"/>
    <property type="match status" value="1"/>
</dbReference>
<evidence type="ECO:0000256" key="6">
    <source>
        <dbReference type="ARBA" id="ARBA00037715"/>
    </source>
</evidence>
<dbReference type="PANTHER" id="PTHR30511:SF0">
    <property type="entry name" value="ALANINE RACEMASE, CATABOLIC-RELATED"/>
    <property type="match status" value="1"/>
</dbReference>
<dbReference type="InterPro" id="IPR001608">
    <property type="entry name" value="Ala_racemase_N"/>
</dbReference>
<dbReference type="SMART" id="SM01005">
    <property type="entry name" value="Ala_racemase_C"/>
    <property type="match status" value="1"/>
</dbReference>
<comment type="caution">
    <text evidence="11">The sequence shown here is derived from an EMBL/GenBank/DDBJ whole genome shotgun (WGS) entry which is preliminary data.</text>
</comment>
<dbReference type="SUPFAM" id="SSF50621">
    <property type="entry name" value="Alanine racemase C-terminal domain-like"/>
    <property type="match status" value="1"/>
</dbReference>
<dbReference type="InterPro" id="IPR020622">
    <property type="entry name" value="Ala_racemase_pyridoxalP-BS"/>
</dbReference>
<dbReference type="SUPFAM" id="SSF51419">
    <property type="entry name" value="PLP-binding barrel"/>
    <property type="match status" value="1"/>
</dbReference>
<evidence type="ECO:0000256" key="5">
    <source>
        <dbReference type="ARBA" id="ARBA00023235"/>
    </source>
</evidence>
<dbReference type="PROSITE" id="PS00395">
    <property type="entry name" value="ALANINE_RACEMASE"/>
    <property type="match status" value="1"/>
</dbReference>
<comment type="cofactor">
    <cofactor evidence="2 7 8">
        <name>pyridoxal 5'-phosphate</name>
        <dbReference type="ChEBI" id="CHEBI:597326"/>
    </cofactor>
</comment>
<feature type="active site" description="Proton acceptor; specific for L-alanine" evidence="7">
    <location>
        <position position="271"/>
    </location>
</feature>
<evidence type="ECO:0000256" key="9">
    <source>
        <dbReference type="PIRSR" id="PIRSR600821-52"/>
    </source>
</evidence>
<feature type="binding site" evidence="7 9">
    <location>
        <position position="132"/>
    </location>
    <ligand>
        <name>substrate</name>
    </ligand>
</feature>
<dbReference type="EC" id="5.1.1.1" evidence="7"/>
<evidence type="ECO:0000256" key="1">
    <source>
        <dbReference type="ARBA" id="ARBA00000316"/>
    </source>
</evidence>
<dbReference type="EMBL" id="BLXO01000001">
    <property type="protein sequence ID" value="GFN45630.1"/>
    <property type="molecule type" value="Genomic_DNA"/>
</dbReference>
<evidence type="ECO:0000259" key="10">
    <source>
        <dbReference type="SMART" id="SM01005"/>
    </source>
</evidence>
<dbReference type="InterPro" id="IPR009006">
    <property type="entry name" value="Ala_racemase/Decarboxylase_C"/>
</dbReference>
<dbReference type="AlphaFoldDB" id="A0A6L2ZMM6"/>
<dbReference type="RefSeq" id="WP_176487411.1">
    <property type="nucleotide sequence ID" value="NZ_BLXO01000001.1"/>
</dbReference>
<dbReference type="InterPro" id="IPR000634">
    <property type="entry name" value="Ser/Thr_deHydtase_PyrdxlP-BS"/>
</dbReference>
<feature type="active site" description="Proton acceptor; specific for D-alanine" evidence="7">
    <location>
        <position position="37"/>
    </location>
</feature>
<evidence type="ECO:0000313" key="12">
    <source>
        <dbReference type="Proteomes" id="UP000504714"/>
    </source>
</evidence>
<dbReference type="Gene3D" id="2.40.37.10">
    <property type="entry name" value="Lyase, Ornithine Decarboxylase, Chain A, domain 1"/>
    <property type="match status" value="1"/>
</dbReference>
<evidence type="ECO:0000256" key="2">
    <source>
        <dbReference type="ARBA" id="ARBA00001933"/>
    </source>
</evidence>
<dbReference type="Pfam" id="PF01168">
    <property type="entry name" value="Ala_racemase_N"/>
    <property type="match status" value="1"/>
</dbReference>
<dbReference type="GO" id="GO:0008784">
    <property type="term" value="F:alanine racemase activity"/>
    <property type="evidence" value="ECO:0007669"/>
    <property type="project" value="UniProtKB-UniRule"/>
</dbReference>
<keyword evidence="5 7" id="KW-0413">Isomerase</keyword>
<dbReference type="InterPro" id="IPR029066">
    <property type="entry name" value="PLP-binding_barrel"/>
</dbReference>
<evidence type="ECO:0000256" key="8">
    <source>
        <dbReference type="PIRSR" id="PIRSR600821-50"/>
    </source>
</evidence>
<dbReference type="Proteomes" id="UP000504714">
    <property type="component" value="Unassembled WGS sequence"/>
</dbReference>
<dbReference type="Pfam" id="PF00842">
    <property type="entry name" value="Ala_racemase_C"/>
    <property type="match status" value="1"/>
</dbReference>
<organism evidence="11 12">
    <name type="scientific">Candidatus Regiella insecticola</name>
    <dbReference type="NCBI Taxonomy" id="138073"/>
    <lineage>
        <taxon>Bacteria</taxon>
        <taxon>Pseudomonadati</taxon>
        <taxon>Pseudomonadota</taxon>
        <taxon>Gammaproteobacteria</taxon>
        <taxon>Enterobacterales</taxon>
        <taxon>Enterobacteriaceae</taxon>
        <taxon>aphid secondary symbionts</taxon>
        <taxon>Candidatus Regiella</taxon>
    </lineage>
</organism>
<dbReference type="PRINTS" id="PR00992">
    <property type="entry name" value="ALARACEMASE"/>
</dbReference>
<dbReference type="Gene3D" id="3.20.20.10">
    <property type="entry name" value="Alanine racemase"/>
    <property type="match status" value="1"/>
</dbReference>
<dbReference type="GO" id="GO:0005829">
    <property type="term" value="C:cytosol"/>
    <property type="evidence" value="ECO:0007669"/>
    <property type="project" value="TreeGrafter"/>
</dbReference>
<dbReference type="UniPathway" id="UPA00042">
    <property type="reaction ID" value="UER00497"/>
</dbReference>
<comment type="catalytic activity">
    <reaction evidence="1 7">
        <text>L-alanine = D-alanine</text>
        <dbReference type="Rhea" id="RHEA:20249"/>
        <dbReference type="ChEBI" id="CHEBI:57416"/>
        <dbReference type="ChEBI" id="CHEBI:57972"/>
        <dbReference type="EC" id="5.1.1.1"/>
    </reaction>
</comment>
<comment type="pathway">
    <text evidence="7">Amino-acid biosynthesis; D-alanine biosynthesis; D-alanine from L-alanine: step 1/1.</text>
</comment>
<dbReference type="FunFam" id="3.20.20.10:FF:000002">
    <property type="entry name" value="Alanine racemase"/>
    <property type="match status" value="1"/>
</dbReference>
<evidence type="ECO:0000313" key="11">
    <source>
        <dbReference type="EMBL" id="GFN45630.1"/>
    </source>
</evidence>
<dbReference type="CDD" id="cd06827">
    <property type="entry name" value="PLPDE_III_AR_proteobact"/>
    <property type="match status" value="1"/>
</dbReference>
<keyword evidence="4 7" id="KW-0663">Pyridoxal phosphate</keyword>
<evidence type="ECO:0000256" key="3">
    <source>
        <dbReference type="ARBA" id="ARBA00007880"/>
    </source>
</evidence>
<dbReference type="GO" id="GO:0030170">
    <property type="term" value="F:pyridoxal phosphate binding"/>
    <property type="evidence" value="ECO:0007669"/>
    <property type="project" value="UniProtKB-UniRule"/>
</dbReference>
<evidence type="ECO:0000256" key="7">
    <source>
        <dbReference type="HAMAP-Rule" id="MF_01201"/>
    </source>
</evidence>
<comment type="function">
    <text evidence="7">Catalyzes the interconversion of L-alanine and D-alanine. May also act on other amino acids.</text>
</comment>
<reference evidence="11 12" key="1">
    <citation type="submission" date="2020-06" db="EMBL/GenBank/DDBJ databases">
        <title>The genome sequence of Candidatus Regiella insecticola strain Tut.</title>
        <authorList>
            <person name="Nikoh N."/>
            <person name="Tsuchida T."/>
            <person name="Koga R."/>
            <person name="Oshima K."/>
            <person name="Hattori M."/>
            <person name="Fukatsu T."/>
        </authorList>
    </citation>
    <scope>NUCLEOTIDE SEQUENCE [LARGE SCALE GENOMIC DNA]</scope>
    <source>
        <strain evidence="11 12">Tut</strain>
    </source>
</reference>
<feature type="domain" description="Alanine racemase C-terminal" evidence="10">
    <location>
        <begin position="250"/>
        <end position="374"/>
    </location>
</feature>
<dbReference type="InterPro" id="IPR000821">
    <property type="entry name" value="Ala_racemase"/>
</dbReference>
<protein>
    <recommendedName>
        <fullName evidence="7">Alanine racemase</fullName>
        <ecNumber evidence="7">5.1.1.1</ecNumber>
    </recommendedName>
</protein>
<evidence type="ECO:0000256" key="4">
    <source>
        <dbReference type="ARBA" id="ARBA00022898"/>
    </source>
</evidence>
<dbReference type="InterPro" id="IPR011079">
    <property type="entry name" value="Ala_racemase_C"/>
</dbReference>
<feature type="binding site" evidence="7 9">
    <location>
        <position position="319"/>
    </location>
    <ligand>
        <name>substrate</name>
    </ligand>
</feature>
<dbReference type="PANTHER" id="PTHR30511">
    <property type="entry name" value="ALANINE RACEMASE"/>
    <property type="match status" value="1"/>
</dbReference>
<dbReference type="HAMAP" id="MF_01201">
    <property type="entry name" value="Ala_racemase"/>
    <property type="match status" value="1"/>
</dbReference>
<sequence>MPRPISATVHLSALHHNLKRVRDRVSCANSKIWSVVKANAYGHGLARVWRCLEKTDGFALLDLNDAVLLREQGWQKPILLLEGFFKTEDLALIDHYNLTTVVHSDWQLAALENAKLKKPVEVYLKFNSGMNRLGFPCEEADEIWQRAKKIANIKHLTLMSHFANAAHNGNIDNEYRFIQQNCQSIPADCSSLANSAVILWHPSVYTSPINNLSNNNLSHFCHWVRPGIMLYGASPNGQVQAIKDLGLRPAMSLHSELLAVQTLKAGDTVGYGSHYRANEAQRIGIVACGYADGYPRNAPTGTPILVEGVLTKTLGAVSMDMLAVDLKPCPHAQVGSIVELWGNHLPIDNVAMAAGTISYELMCALSARVPVSFITDGE</sequence>
<name>A0A6L2ZMM6_9ENTR</name>
<dbReference type="GO" id="GO:0030632">
    <property type="term" value="P:D-alanine biosynthetic process"/>
    <property type="evidence" value="ECO:0007669"/>
    <property type="project" value="UniProtKB-UniRule"/>
</dbReference>
<accession>A0A6L2ZMM6</accession>